<evidence type="ECO:0000256" key="1">
    <source>
        <dbReference type="ARBA" id="ARBA00004651"/>
    </source>
</evidence>
<dbReference type="EMBL" id="AZFZ01000015">
    <property type="protein sequence ID" value="KRM44322.1"/>
    <property type="molecule type" value="Genomic_DNA"/>
</dbReference>
<dbReference type="NCBIfam" id="TIGR01726">
    <property type="entry name" value="HEQRo_perm_3TM"/>
    <property type="match status" value="1"/>
</dbReference>
<evidence type="ECO:0000256" key="2">
    <source>
        <dbReference type="ARBA" id="ARBA00022448"/>
    </source>
</evidence>
<name>A0A0R1YQ43_9LACO</name>
<evidence type="ECO:0000256" key="4">
    <source>
        <dbReference type="ARBA" id="ARBA00022692"/>
    </source>
</evidence>
<accession>A0A0R1YQ43</accession>
<keyword evidence="6 8" id="KW-1133">Transmembrane helix</keyword>
<keyword evidence="4 8" id="KW-0812">Transmembrane</keyword>
<feature type="transmembrane region" description="Helical" evidence="8">
    <location>
        <begin position="190"/>
        <end position="212"/>
    </location>
</feature>
<dbReference type="InterPro" id="IPR010065">
    <property type="entry name" value="AA_ABC_transptr_permease_3TM"/>
</dbReference>
<feature type="domain" description="ABC transmembrane type-1" evidence="9">
    <location>
        <begin position="20"/>
        <end position="209"/>
    </location>
</feature>
<keyword evidence="7 8" id="KW-0472">Membrane</keyword>
<evidence type="ECO:0000313" key="10">
    <source>
        <dbReference type="EMBL" id="KRM44322.1"/>
    </source>
</evidence>
<gene>
    <name evidence="10" type="ORF">FD47_GL000583</name>
</gene>
<dbReference type="GO" id="GO:0006865">
    <property type="term" value="P:amino acid transport"/>
    <property type="evidence" value="ECO:0007669"/>
    <property type="project" value="UniProtKB-KW"/>
</dbReference>
<dbReference type="PATRIC" id="fig|1423786.4.peg.612"/>
<evidence type="ECO:0000256" key="5">
    <source>
        <dbReference type="ARBA" id="ARBA00022970"/>
    </source>
</evidence>
<evidence type="ECO:0000256" key="6">
    <source>
        <dbReference type="ARBA" id="ARBA00022989"/>
    </source>
</evidence>
<evidence type="ECO:0000259" key="9">
    <source>
        <dbReference type="PROSITE" id="PS50928"/>
    </source>
</evidence>
<dbReference type="AlphaFoldDB" id="A0A0R1YQ43"/>
<evidence type="ECO:0000256" key="3">
    <source>
        <dbReference type="ARBA" id="ARBA00022475"/>
    </source>
</evidence>
<comment type="subcellular location">
    <subcellularLocation>
        <location evidence="1 8">Cell membrane</location>
        <topology evidence="1 8">Multi-pass membrane protein</topology>
    </subcellularLocation>
</comment>
<dbReference type="PROSITE" id="PS50928">
    <property type="entry name" value="ABC_TM1"/>
    <property type="match status" value="1"/>
</dbReference>
<evidence type="ECO:0000313" key="11">
    <source>
        <dbReference type="Proteomes" id="UP000051010"/>
    </source>
</evidence>
<dbReference type="GO" id="GO:0043190">
    <property type="term" value="C:ATP-binding cassette (ABC) transporter complex"/>
    <property type="evidence" value="ECO:0007669"/>
    <property type="project" value="InterPro"/>
</dbReference>
<feature type="transmembrane region" description="Helical" evidence="8">
    <location>
        <begin position="51"/>
        <end position="77"/>
    </location>
</feature>
<dbReference type="Gene3D" id="1.10.3720.10">
    <property type="entry name" value="MetI-like"/>
    <property type="match status" value="1"/>
</dbReference>
<dbReference type="Proteomes" id="UP000051010">
    <property type="component" value="Unassembled WGS sequence"/>
</dbReference>
<reference evidence="10 11" key="1">
    <citation type="journal article" date="2015" name="Genome Announc.">
        <title>Expanding the biotechnology potential of lactobacilli through comparative genomics of 213 strains and associated genera.</title>
        <authorList>
            <person name="Sun Z."/>
            <person name="Harris H.M."/>
            <person name="McCann A."/>
            <person name="Guo C."/>
            <person name="Argimon S."/>
            <person name="Zhang W."/>
            <person name="Yang X."/>
            <person name="Jeffery I.B."/>
            <person name="Cooney J.C."/>
            <person name="Kagawa T.F."/>
            <person name="Liu W."/>
            <person name="Song Y."/>
            <person name="Salvetti E."/>
            <person name="Wrobel A."/>
            <person name="Rasinkangas P."/>
            <person name="Parkhill J."/>
            <person name="Rea M.C."/>
            <person name="O'Sullivan O."/>
            <person name="Ritari J."/>
            <person name="Douillard F.P."/>
            <person name="Paul Ross R."/>
            <person name="Yang R."/>
            <person name="Briner A.E."/>
            <person name="Felis G.E."/>
            <person name="de Vos W.M."/>
            <person name="Barrangou R."/>
            <person name="Klaenhammer T.R."/>
            <person name="Caufield P.W."/>
            <person name="Cui Y."/>
            <person name="Zhang H."/>
            <person name="O'Toole P.W."/>
        </authorList>
    </citation>
    <scope>NUCLEOTIDE SEQUENCE [LARGE SCALE GENOMIC DNA]</scope>
    <source>
        <strain evidence="10 11">DSM 18390</strain>
    </source>
</reference>
<dbReference type="SUPFAM" id="SSF161098">
    <property type="entry name" value="MetI-like"/>
    <property type="match status" value="1"/>
</dbReference>
<dbReference type="InterPro" id="IPR000515">
    <property type="entry name" value="MetI-like"/>
</dbReference>
<protein>
    <submittedName>
        <fullName evidence="10">Glutamine ABC transporter permease protein GlnP</fullName>
    </submittedName>
</protein>
<dbReference type="InterPro" id="IPR035906">
    <property type="entry name" value="MetI-like_sf"/>
</dbReference>
<dbReference type="FunFam" id="1.10.3720.10:FF:000033">
    <property type="entry name" value="Polar amino acid ABC transporter permease"/>
    <property type="match status" value="1"/>
</dbReference>
<keyword evidence="2 8" id="KW-0813">Transport</keyword>
<feature type="transmembrane region" description="Helical" evidence="8">
    <location>
        <begin position="20"/>
        <end position="44"/>
    </location>
</feature>
<dbReference type="PANTHER" id="PTHR30614:SF41">
    <property type="entry name" value="INNER MEMBRANE AMINO-ACID ABC TRANSPORTER PERMEASE PROTEIN YHDY"/>
    <property type="match status" value="1"/>
</dbReference>
<dbReference type="Pfam" id="PF00528">
    <property type="entry name" value="BPD_transp_1"/>
    <property type="match status" value="1"/>
</dbReference>
<dbReference type="RefSeq" id="WP_008210406.1">
    <property type="nucleotide sequence ID" value="NZ_AZFZ01000015.1"/>
</dbReference>
<comment type="caution">
    <text evidence="10">The sequence shown here is derived from an EMBL/GenBank/DDBJ whole genome shotgun (WGS) entry which is preliminary data.</text>
</comment>
<dbReference type="GO" id="GO:0022857">
    <property type="term" value="F:transmembrane transporter activity"/>
    <property type="evidence" value="ECO:0007669"/>
    <property type="project" value="InterPro"/>
</dbReference>
<dbReference type="CDD" id="cd06261">
    <property type="entry name" value="TM_PBP2"/>
    <property type="match status" value="1"/>
</dbReference>
<evidence type="ECO:0000256" key="7">
    <source>
        <dbReference type="ARBA" id="ARBA00023136"/>
    </source>
</evidence>
<proteinExistence type="inferred from homology"/>
<keyword evidence="3" id="KW-1003">Cell membrane</keyword>
<dbReference type="InterPro" id="IPR043429">
    <property type="entry name" value="ArtM/GltK/GlnP/TcyL/YhdX-like"/>
</dbReference>
<comment type="similarity">
    <text evidence="8">Belongs to the binding-protein-dependent transport system permease family.</text>
</comment>
<dbReference type="PANTHER" id="PTHR30614">
    <property type="entry name" value="MEMBRANE COMPONENT OF AMINO ACID ABC TRANSPORTER"/>
    <property type="match status" value="1"/>
</dbReference>
<keyword evidence="5" id="KW-0029">Amino-acid transport</keyword>
<organism evidence="10 11">
    <name type="scientific">Lentilactobacillus parafarraginis DSM 18390 = JCM 14109</name>
    <dbReference type="NCBI Taxonomy" id="1423786"/>
    <lineage>
        <taxon>Bacteria</taxon>
        <taxon>Bacillati</taxon>
        <taxon>Bacillota</taxon>
        <taxon>Bacilli</taxon>
        <taxon>Lactobacillales</taxon>
        <taxon>Lactobacillaceae</taxon>
        <taxon>Lentilactobacillus</taxon>
    </lineage>
</organism>
<evidence type="ECO:0000256" key="8">
    <source>
        <dbReference type="RuleBase" id="RU363032"/>
    </source>
</evidence>
<sequence>MLTVLGAYSWVNIKFLLEGAWVTVFVSVLSIILSYIFGIILGVIRYVKIKYLSAIVGFVIDIIRNLPLILILFFTYFGLPHIGFKPDPIWASVIAMAVFESMMVAEIVRAGIASIPVGQMEGARANGLSYWQALRYIVLPQAIRNMIPAIVSQFISLVKDTSLATIIVLPDLMNHAQIIYGQNTNYTIPMFLALAVMYFVVCYSLSLLSRYLEKRIGGNNSKKHDHAVEQAIENGSDA</sequence>